<protein>
    <submittedName>
        <fullName evidence="1">10765_t:CDS:1</fullName>
    </submittedName>
</protein>
<sequence length="434" mass="49277">MLLTDVVWVSTETFGWWPAEIISQNKSEKPLRVQLFGDIPKKTMELDNTSGVFILPFRCDKSSEFLENGRNSDMKEIFKNAVSEAEEKETEENDGLPSEDYAFHKIVDSVDSTKPSKRRKITPEKRSTRGKRKSFGSANCHITHETSSNKQSTILGSGNADMNFQEDGSLMIPGEPPDKYKIKFCDGTTSVISRKKFFTRYEDGFQTCQLGGIELEKEDPNYYDQELIDQVHDLEDILYRVLTGSEESAWRYRDFIEGGKKRNQLAKKVSPGPFSLSEFAMIAKVLRGMFIPEVAESIDRHEKISSPKKRKGCNGGDLNGQKSIKIPDNSIFYKYSKDLKLRFVSDVLLPEVIIRLIMDDEGIDYDSADEQMLTGYDDSKWVENLMAVRISFQVESPFKDIAQGKRGPLYHYVLGLDSNNATIATIANIINNLL</sequence>
<accession>A0ACA9K4R8</accession>
<comment type="caution">
    <text evidence="1">The sequence shown here is derived from an EMBL/GenBank/DDBJ whole genome shotgun (WGS) entry which is preliminary data.</text>
</comment>
<gene>
    <name evidence="1" type="ORF">DHETER_LOCUS859</name>
</gene>
<evidence type="ECO:0000313" key="2">
    <source>
        <dbReference type="Proteomes" id="UP000789702"/>
    </source>
</evidence>
<dbReference type="Proteomes" id="UP000789702">
    <property type="component" value="Unassembled WGS sequence"/>
</dbReference>
<organism evidence="1 2">
    <name type="scientific">Dentiscutata heterogama</name>
    <dbReference type="NCBI Taxonomy" id="1316150"/>
    <lineage>
        <taxon>Eukaryota</taxon>
        <taxon>Fungi</taxon>
        <taxon>Fungi incertae sedis</taxon>
        <taxon>Mucoromycota</taxon>
        <taxon>Glomeromycotina</taxon>
        <taxon>Glomeromycetes</taxon>
        <taxon>Diversisporales</taxon>
        <taxon>Gigasporaceae</taxon>
        <taxon>Dentiscutata</taxon>
    </lineage>
</organism>
<evidence type="ECO:0000313" key="1">
    <source>
        <dbReference type="EMBL" id="CAG8451604.1"/>
    </source>
</evidence>
<keyword evidence="2" id="KW-1185">Reference proteome</keyword>
<name>A0ACA9K4R8_9GLOM</name>
<proteinExistence type="predicted"/>
<dbReference type="EMBL" id="CAJVPU010000475">
    <property type="protein sequence ID" value="CAG8451604.1"/>
    <property type="molecule type" value="Genomic_DNA"/>
</dbReference>
<reference evidence="1" key="1">
    <citation type="submission" date="2021-06" db="EMBL/GenBank/DDBJ databases">
        <authorList>
            <person name="Kallberg Y."/>
            <person name="Tangrot J."/>
            <person name="Rosling A."/>
        </authorList>
    </citation>
    <scope>NUCLEOTIDE SEQUENCE</scope>
    <source>
        <strain evidence="1">IL203A</strain>
    </source>
</reference>